<evidence type="ECO:0000313" key="6">
    <source>
        <dbReference type="EMBL" id="OQE20851.1"/>
    </source>
</evidence>
<dbReference type="GO" id="GO:0016491">
    <property type="term" value="F:oxidoreductase activity"/>
    <property type="evidence" value="ECO:0007669"/>
    <property type="project" value="UniProtKB-KW"/>
</dbReference>
<dbReference type="InterPro" id="IPR016166">
    <property type="entry name" value="FAD-bd_PCMH"/>
</dbReference>
<evidence type="ECO:0000256" key="2">
    <source>
        <dbReference type="ARBA" id="ARBA00022630"/>
    </source>
</evidence>
<dbReference type="OrthoDB" id="2151789at2759"/>
<comment type="caution">
    <text evidence="6">The sequence shown here is derived from an EMBL/GenBank/DDBJ whole genome shotgun (WGS) entry which is preliminary data.</text>
</comment>
<dbReference type="Pfam" id="PF01565">
    <property type="entry name" value="FAD_binding_4"/>
    <property type="match status" value="1"/>
</dbReference>
<evidence type="ECO:0000256" key="4">
    <source>
        <dbReference type="ARBA" id="ARBA00023002"/>
    </source>
</evidence>
<evidence type="ECO:0000256" key="1">
    <source>
        <dbReference type="ARBA" id="ARBA00005466"/>
    </source>
</evidence>
<dbReference type="STRING" id="254877.A0A1V6T3X8"/>
<keyword evidence="2" id="KW-0285">Flavoprotein</keyword>
<protein>
    <recommendedName>
        <fullName evidence="5">FAD-binding PCMH-type domain-containing protein</fullName>
    </recommendedName>
</protein>
<dbReference type="InterPro" id="IPR016169">
    <property type="entry name" value="FAD-bd_PCMH_sub2"/>
</dbReference>
<dbReference type="Gene3D" id="3.30.465.10">
    <property type="match status" value="1"/>
</dbReference>
<dbReference type="PANTHER" id="PTHR42973">
    <property type="entry name" value="BINDING OXIDOREDUCTASE, PUTATIVE (AFU_ORTHOLOGUE AFUA_1G17690)-RELATED"/>
    <property type="match status" value="1"/>
</dbReference>
<keyword evidence="7" id="KW-1185">Reference proteome</keyword>
<accession>A0A1V6T3X8</accession>
<dbReference type="PANTHER" id="PTHR42973:SF53">
    <property type="entry name" value="FAD-BINDING PCMH-TYPE DOMAIN-CONTAINING PROTEIN-RELATED"/>
    <property type="match status" value="1"/>
</dbReference>
<name>A0A1V6T3X8_9EURO</name>
<evidence type="ECO:0000256" key="3">
    <source>
        <dbReference type="ARBA" id="ARBA00022827"/>
    </source>
</evidence>
<dbReference type="SUPFAM" id="SSF56176">
    <property type="entry name" value="FAD-binding/transporter-associated domain-like"/>
    <property type="match status" value="1"/>
</dbReference>
<dbReference type="Proteomes" id="UP000191342">
    <property type="component" value="Unassembled WGS sequence"/>
</dbReference>
<dbReference type="AlphaFoldDB" id="A0A1V6T3X8"/>
<sequence length="495" mass="54374">MAIEQSVLANLKHAGLSEITYLPGQQSYEDRVSSYWSLTAQLRPWAIVQPRTTHEVSETLKSLISTPGCKFAIRSGGHMAWAGANNIEAGVTIDLGLMTTTTYNPDTKVASLQPGGTWAQVYSELEKYGVMVAGGREGLVGIGGLLLGGGIAFHSCRYGFACDQVINYEVVLADGSIVQANKMTNSDLFSVLKGGSNNFGIVTRFDMLTFEATNIWDGNIVLPKTATGEIIEAFVEFEQKLNQNPDDHILAMWTYLPQTKDHFINMVLTNLDGVENANSLQPFLALPGQKNMKTTTVAKRLVDFVVPSGKHLPMLNAKHVQTRFPRDTWLTLTFNLDATIMKKAADVFEVLVEDLKILIPDGKFYISMVLQPLPRSFAKQSMARGGNLLGIEKLQKDCVLLVAAVEVEMPEISTKIAYPKLRAAISEIELYAKSVDGDVGFLYLNYCDGSQDPFQTYGEASIRKMREAMVKYDPSGAFQTRVPGGFKLSQTGARN</sequence>
<dbReference type="InterPro" id="IPR050416">
    <property type="entry name" value="FAD-linked_Oxidoreductase"/>
</dbReference>
<reference evidence="7" key="1">
    <citation type="journal article" date="2017" name="Nat. Microbiol.">
        <title>Global analysis of biosynthetic gene clusters reveals vast potential of secondary metabolite production in Penicillium species.</title>
        <authorList>
            <person name="Nielsen J.C."/>
            <person name="Grijseels S."/>
            <person name="Prigent S."/>
            <person name="Ji B."/>
            <person name="Dainat J."/>
            <person name="Nielsen K.F."/>
            <person name="Frisvad J.C."/>
            <person name="Workman M."/>
            <person name="Nielsen J."/>
        </authorList>
    </citation>
    <scope>NUCLEOTIDE SEQUENCE [LARGE SCALE GENOMIC DNA]</scope>
    <source>
        <strain evidence="7">IBT 14082</strain>
    </source>
</reference>
<gene>
    <name evidence="6" type="ORF">PENFLA_c015G01136</name>
</gene>
<evidence type="ECO:0000313" key="7">
    <source>
        <dbReference type="Proteomes" id="UP000191342"/>
    </source>
</evidence>
<keyword evidence="4" id="KW-0560">Oxidoreductase</keyword>
<keyword evidence="3" id="KW-0274">FAD</keyword>
<dbReference type="EMBL" id="MLQL01000015">
    <property type="protein sequence ID" value="OQE20851.1"/>
    <property type="molecule type" value="Genomic_DNA"/>
</dbReference>
<dbReference type="InterPro" id="IPR036318">
    <property type="entry name" value="FAD-bd_PCMH-like_sf"/>
</dbReference>
<feature type="domain" description="FAD-binding PCMH-type" evidence="5">
    <location>
        <begin position="40"/>
        <end position="212"/>
    </location>
</feature>
<dbReference type="PROSITE" id="PS51387">
    <property type="entry name" value="FAD_PCMH"/>
    <property type="match status" value="1"/>
</dbReference>
<evidence type="ECO:0000259" key="5">
    <source>
        <dbReference type="PROSITE" id="PS51387"/>
    </source>
</evidence>
<comment type="similarity">
    <text evidence="1">Belongs to the oxygen-dependent FAD-linked oxidoreductase family.</text>
</comment>
<dbReference type="GO" id="GO:0071949">
    <property type="term" value="F:FAD binding"/>
    <property type="evidence" value="ECO:0007669"/>
    <property type="project" value="InterPro"/>
</dbReference>
<proteinExistence type="inferred from homology"/>
<organism evidence="6 7">
    <name type="scientific">Penicillium flavigenum</name>
    <dbReference type="NCBI Taxonomy" id="254877"/>
    <lineage>
        <taxon>Eukaryota</taxon>
        <taxon>Fungi</taxon>
        <taxon>Dikarya</taxon>
        <taxon>Ascomycota</taxon>
        <taxon>Pezizomycotina</taxon>
        <taxon>Eurotiomycetes</taxon>
        <taxon>Eurotiomycetidae</taxon>
        <taxon>Eurotiales</taxon>
        <taxon>Aspergillaceae</taxon>
        <taxon>Penicillium</taxon>
    </lineage>
</organism>
<dbReference type="InterPro" id="IPR006094">
    <property type="entry name" value="Oxid_FAD_bind_N"/>
</dbReference>